<comment type="caution">
    <text evidence="1">The sequence shown here is derived from an EMBL/GenBank/DDBJ whole genome shotgun (WGS) entry which is preliminary data.</text>
</comment>
<accession>A0AAJ1VHA9</accession>
<reference evidence="1 2" key="1">
    <citation type="journal article" date="2014" name="Int. J. Syst. Evol. Microbiol.">
        <title>Complete genome sequence of Corynebacterium casei LMG S-19264T (=DSM 44701T), isolated from a smear-ripened cheese.</title>
        <authorList>
            <consortium name="US DOE Joint Genome Institute (JGI-PGF)"/>
            <person name="Walter F."/>
            <person name="Albersmeier A."/>
            <person name="Kalinowski J."/>
            <person name="Ruckert C."/>
        </authorList>
    </citation>
    <scope>NUCLEOTIDE SEQUENCE [LARGE SCALE GENOMIC DNA]</scope>
    <source>
        <strain evidence="1 2">CECT 8670</strain>
    </source>
</reference>
<dbReference type="PROSITE" id="PS51257">
    <property type="entry name" value="PROKAR_LIPOPROTEIN"/>
    <property type="match status" value="1"/>
</dbReference>
<evidence type="ECO:0000313" key="2">
    <source>
        <dbReference type="Proteomes" id="UP001228636"/>
    </source>
</evidence>
<dbReference type="RefSeq" id="WP_261973269.1">
    <property type="nucleotide sequence ID" value="NZ_CP103460.1"/>
</dbReference>
<protein>
    <submittedName>
        <fullName evidence="1">DUF4252 domain-containing protein</fullName>
    </submittedName>
</protein>
<dbReference type="InterPro" id="IPR025348">
    <property type="entry name" value="DUF4252"/>
</dbReference>
<dbReference type="EMBL" id="JAUFQH010000010">
    <property type="protein sequence ID" value="MDN3620144.1"/>
    <property type="molecule type" value="Genomic_DNA"/>
</dbReference>
<organism evidence="1 2">
    <name type="scientific">Polaribacter sejongensis</name>
    <dbReference type="NCBI Taxonomy" id="985043"/>
    <lineage>
        <taxon>Bacteria</taxon>
        <taxon>Pseudomonadati</taxon>
        <taxon>Bacteroidota</taxon>
        <taxon>Flavobacteriia</taxon>
        <taxon>Flavobacteriales</taxon>
        <taxon>Flavobacteriaceae</taxon>
    </lineage>
</organism>
<dbReference type="AlphaFoldDB" id="A0AAJ1VHA9"/>
<evidence type="ECO:0000313" key="1">
    <source>
        <dbReference type="EMBL" id="MDN3620144.1"/>
    </source>
</evidence>
<gene>
    <name evidence="1" type="ORF">QWY81_11830</name>
</gene>
<proteinExistence type="predicted"/>
<dbReference type="Pfam" id="PF14060">
    <property type="entry name" value="DUF4252"/>
    <property type="match status" value="1"/>
</dbReference>
<dbReference type="Proteomes" id="UP001228636">
    <property type="component" value="Unassembled WGS sequence"/>
</dbReference>
<name>A0AAJ1VHA9_9FLAO</name>
<sequence length="180" mass="20017">MKNTTKILSLLLLVLMITSCKNEKSLQGYLVESQEKSGFITVDIPTSFLQLKSEDVSEEVKETLKSIRKVNVVALPIKGNEAAYEVEKLKLKSIFKDNEDYKSLMSLKAQGMNVSIYYTGDTESIDEVIAFGYGNEIGVGVARLLGDNMNPAKIMEMMNSVKFDGDNVNLDHFSAIFKGK</sequence>